<evidence type="ECO:0000256" key="4">
    <source>
        <dbReference type="ARBA" id="ARBA00023002"/>
    </source>
</evidence>
<dbReference type="PANTHER" id="PTHR24291:SF50">
    <property type="entry name" value="BIFUNCTIONAL ALBAFLAVENONE MONOOXYGENASE_TERPENE SYNTHASE"/>
    <property type="match status" value="1"/>
</dbReference>
<keyword evidence="3 7" id="KW-0479">Metal-binding</keyword>
<name>A0ABP6PZC2_9ACTN</name>
<organism evidence="8 9">
    <name type="scientific">Actinocorallia longicatena</name>
    <dbReference type="NCBI Taxonomy" id="111803"/>
    <lineage>
        <taxon>Bacteria</taxon>
        <taxon>Bacillati</taxon>
        <taxon>Actinomycetota</taxon>
        <taxon>Actinomycetes</taxon>
        <taxon>Streptosporangiales</taxon>
        <taxon>Thermomonosporaceae</taxon>
        <taxon>Actinocorallia</taxon>
    </lineage>
</organism>
<dbReference type="EMBL" id="BAAAUV010000002">
    <property type="protein sequence ID" value="GAA3196546.1"/>
    <property type="molecule type" value="Genomic_DNA"/>
</dbReference>
<keyword evidence="4 7" id="KW-0560">Oxidoreductase</keyword>
<evidence type="ECO:0000256" key="1">
    <source>
        <dbReference type="ARBA" id="ARBA00010617"/>
    </source>
</evidence>
<protein>
    <recommendedName>
        <fullName evidence="10">Cytochrome P450</fullName>
    </recommendedName>
</protein>
<dbReference type="InterPro" id="IPR001128">
    <property type="entry name" value="Cyt_P450"/>
</dbReference>
<evidence type="ECO:0000256" key="3">
    <source>
        <dbReference type="ARBA" id="ARBA00022723"/>
    </source>
</evidence>
<keyword evidence="6 7" id="KW-0503">Monooxygenase</keyword>
<dbReference type="PROSITE" id="PS00086">
    <property type="entry name" value="CYTOCHROME_P450"/>
    <property type="match status" value="1"/>
</dbReference>
<dbReference type="PANTHER" id="PTHR24291">
    <property type="entry name" value="CYTOCHROME P450 FAMILY 4"/>
    <property type="match status" value="1"/>
</dbReference>
<dbReference type="InterPro" id="IPR036396">
    <property type="entry name" value="Cyt_P450_sf"/>
</dbReference>
<proteinExistence type="inferred from homology"/>
<dbReference type="InterPro" id="IPR050196">
    <property type="entry name" value="Cytochrome_P450_Monoox"/>
</dbReference>
<dbReference type="InterPro" id="IPR002401">
    <property type="entry name" value="Cyt_P450_E_grp-I"/>
</dbReference>
<dbReference type="PRINTS" id="PR00385">
    <property type="entry name" value="P450"/>
</dbReference>
<comment type="similarity">
    <text evidence="1 7">Belongs to the cytochrome P450 family.</text>
</comment>
<evidence type="ECO:0000313" key="8">
    <source>
        <dbReference type="EMBL" id="GAA3196546.1"/>
    </source>
</evidence>
<keyword evidence="9" id="KW-1185">Reference proteome</keyword>
<dbReference type="InterPro" id="IPR017972">
    <property type="entry name" value="Cyt_P450_CS"/>
</dbReference>
<dbReference type="Proteomes" id="UP001501237">
    <property type="component" value="Unassembled WGS sequence"/>
</dbReference>
<evidence type="ECO:0000256" key="6">
    <source>
        <dbReference type="ARBA" id="ARBA00023033"/>
    </source>
</evidence>
<comment type="caution">
    <text evidence="8">The sequence shown here is derived from an EMBL/GenBank/DDBJ whole genome shotgun (WGS) entry which is preliminary data.</text>
</comment>
<dbReference type="PRINTS" id="PR00463">
    <property type="entry name" value="EP450I"/>
</dbReference>
<dbReference type="Gene3D" id="1.10.630.10">
    <property type="entry name" value="Cytochrome P450"/>
    <property type="match status" value="1"/>
</dbReference>
<dbReference type="SUPFAM" id="SSF48264">
    <property type="entry name" value="Cytochrome P450"/>
    <property type="match status" value="1"/>
</dbReference>
<evidence type="ECO:0008006" key="10">
    <source>
        <dbReference type="Google" id="ProtNLM"/>
    </source>
</evidence>
<keyword evidence="2 7" id="KW-0349">Heme</keyword>
<evidence type="ECO:0000256" key="7">
    <source>
        <dbReference type="RuleBase" id="RU000461"/>
    </source>
</evidence>
<evidence type="ECO:0000256" key="2">
    <source>
        <dbReference type="ARBA" id="ARBA00022617"/>
    </source>
</evidence>
<evidence type="ECO:0000256" key="5">
    <source>
        <dbReference type="ARBA" id="ARBA00023004"/>
    </source>
</evidence>
<sequence>MGIRANGEIVRLDAKIFKPYLLTHPDHIQHVLRTNPQNYLRDSVFFRPLFRMFPQGILGESEENWDFSRRSIQPMFTARHVQVMMERLIELVNEGLDDAEEPARTGTPMAVRHLMGSVVNKAIVGLIFGDRIPRQKTDDLAVAADTIVKTMVPRMVTPFFPGWFPRPGDRGFRKAVALFDETMKPLARERDVVEGQADMLSLLIGTPQPDGSEPTDSWLRDNYVGMYTAATETTAIALTWLWPAVAAHPEVLARLKAEVWEVVGDGPVAVEHIRKLVYTRQVIDETLRWRPVVWLVTRGAEQDDVIGGVRIPKGADVIISQWVTHRSPLFWDRPDEFDPDRFAPDAPARNRYAYFPFGGGGHQCIGKELFLAEAVIVVASMLSRFDLVKIVPEDNFTPQLAATLRPKDEAYMTLKPRR</sequence>
<gene>
    <name evidence="8" type="ORF">GCM10010468_07220</name>
</gene>
<evidence type="ECO:0000313" key="9">
    <source>
        <dbReference type="Proteomes" id="UP001501237"/>
    </source>
</evidence>
<dbReference type="Pfam" id="PF00067">
    <property type="entry name" value="p450"/>
    <property type="match status" value="1"/>
</dbReference>
<accession>A0ABP6PZC2</accession>
<keyword evidence="5 7" id="KW-0408">Iron</keyword>
<reference evidence="9" key="1">
    <citation type="journal article" date="2019" name="Int. J. Syst. Evol. Microbiol.">
        <title>The Global Catalogue of Microorganisms (GCM) 10K type strain sequencing project: providing services to taxonomists for standard genome sequencing and annotation.</title>
        <authorList>
            <consortium name="The Broad Institute Genomics Platform"/>
            <consortium name="The Broad Institute Genome Sequencing Center for Infectious Disease"/>
            <person name="Wu L."/>
            <person name="Ma J."/>
        </authorList>
    </citation>
    <scope>NUCLEOTIDE SEQUENCE [LARGE SCALE GENOMIC DNA]</scope>
    <source>
        <strain evidence="9">JCM 9377</strain>
    </source>
</reference>